<feature type="compositionally biased region" description="Polar residues" evidence="1">
    <location>
        <begin position="1140"/>
        <end position="1151"/>
    </location>
</feature>
<evidence type="ECO:0000313" key="4">
    <source>
        <dbReference type="Proteomes" id="UP001470230"/>
    </source>
</evidence>
<dbReference type="Proteomes" id="UP001470230">
    <property type="component" value="Unassembled WGS sequence"/>
</dbReference>
<evidence type="ECO:0000313" key="3">
    <source>
        <dbReference type="EMBL" id="KAK8840374.1"/>
    </source>
</evidence>
<dbReference type="PANTHER" id="PTHR12609">
    <property type="entry name" value="MICROTUBULE ASSOCIATED PROTEIN XMAP215"/>
    <property type="match status" value="1"/>
</dbReference>
<feature type="region of interest" description="Disordered" evidence="1">
    <location>
        <begin position="196"/>
        <end position="217"/>
    </location>
</feature>
<organism evidence="3 4">
    <name type="scientific">Tritrichomonas musculus</name>
    <dbReference type="NCBI Taxonomy" id="1915356"/>
    <lineage>
        <taxon>Eukaryota</taxon>
        <taxon>Metamonada</taxon>
        <taxon>Parabasalia</taxon>
        <taxon>Tritrichomonadida</taxon>
        <taxon>Tritrichomonadidae</taxon>
        <taxon>Tritrichomonas</taxon>
    </lineage>
</organism>
<feature type="domain" description="TOG" evidence="2">
    <location>
        <begin position="728"/>
        <end position="972"/>
    </location>
</feature>
<gene>
    <name evidence="3" type="ORF">M9Y10_030935</name>
</gene>
<feature type="region of interest" description="Disordered" evidence="1">
    <location>
        <begin position="402"/>
        <end position="453"/>
    </location>
</feature>
<proteinExistence type="predicted"/>
<dbReference type="SUPFAM" id="SSF48371">
    <property type="entry name" value="ARM repeat"/>
    <property type="match status" value="2"/>
</dbReference>
<feature type="compositionally biased region" description="Polar residues" evidence="1">
    <location>
        <begin position="1025"/>
        <end position="1034"/>
    </location>
</feature>
<comment type="caution">
    <text evidence="3">The sequence shown here is derived from an EMBL/GenBank/DDBJ whole genome shotgun (WGS) entry which is preliminary data.</text>
</comment>
<sequence>MDDGSLNQNDDYKTREQAYIQINRLISDSPNPELMDELRENLPHYLCDSNQTCQRAALTLCESFFKQSDDINYAEFADILYRNCMNTNPDQTSSLLMTCLKADYASVSPLLYENLENHSKLEIQSVLGIMISYLATLGTKNTKDAEDIIKHISPLTEETSRTIDEDIKNQALSLVNSAKIICGMTLNSGRIDLTRKHSKSNFNNPNANNNSTISNNKSNAFEETWPQQLESENWKERKDGYTQLLTLINENYPLQSIDHSFLLIAQQEKHISCQNIVLEIIEKIAATYKEKIARKIREYSNIVVAMMSQKKNSRLTNLQSAFDSIALNVTPNPYEMPFSEILLKMMTNSNLRLREESLQFIIRVKDNPNCNFHLNKSSQVSEQLSKMSSDPSLQIREMATSILNPKTHKDKSNLAQNSEKNNTSNDNNNNNNSNSNSPSQQDSNNNGIQLPSNQGCNESIKKAYLRNKRNNLQNQWSHWIDNETLELLSSGQWLSVTKGLDMLQAKYNESDKSIRNALVVCFLAIFTGKTFTPKVMTNIYQNVLYYIRNDENNDSKLSDEAVTATVNFCIDKIIDKHNENTIFEILDECCSNSGDQFVFDMLYPHLSSTKSPAVLFKITSFFSHHLTKEKQADKSGKYQLHINPEGLFENIKPLLTHGDQQVRKMTNEICTEYLPSFLHSLNNENNKANQQGQSGNAGIQSQASSLESHKASQIPKQPSVSNMSPPSGGGTNSTSNDQNQGCLISPKLILMVGKMSSILDCRRGLEEIENILNNTLNKNGKNSVENKEFTELFAKLRTWFKDSNTNIVFSVSKVILLGLKLVKDVNLVSPEFLNDLALLLNFVQKGIRQTTLQIFNELFDMMGESFITNVFLPSFVKLNAGGRKTAVLFIRDLLPRIEITVEEFTPFVLSILADKNEEFRNAALPIIQKYMMINGGIGALKKEADQFPPAKKNMVLEIINSIESDLDIPENNNDSKETENNNSSDEHQRPQTANSSCSPNEKLGGNEMNNNNRPQTGRKEEEKQQNSNQINETKIPTKRSSSSTAKSKIPSSNNNNNNNNENLQENNGNQVKSSIQFIKDKNRTESDSKIAIFKPKGNSRLRQQKQQQQQQQQPQQLQVLEPLKKDEEQKDENENITDLPYSTQDEQTVDPSSVAEMNDINDDFSLPKKQSKSKNTNKEGNPLSTPFVCTLNDILSQKIRDPSIYVYQWISDLNSIDVQTVSKAAKMILRNLKSNISIFTVHFDPLTVSMICKLHSSLIANPIQDSLIRIFIPCIEIIVENYNPFPKEYTQQIIYECLGNSDRCEDLNELIDSMIELQTMAVFVSLLSAISDFNDKSEFALKLFEKCSAKVFQKGNQADVCTTLFLLDKFYDLRSRKSLQDDIFGSSILQVFDSYVNSVVEKYGEVVNSIENIKKFQPNSTILPMITPFSKNGNPQNNQQHQTYLQSHHRAASPPKPNSPLQKIRITKPSSQNF</sequence>
<feature type="region of interest" description="Disordered" evidence="1">
    <location>
        <begin position="966"/>
        <end position="1182"/>
    </location>
</feature>
<feature type="compositionally biased region" description="Basic and acidic residues" evidence="1">
    <location>
        <begin position="973"/>
        <end position="989"/>
    </location>
</feature>
<dbReference type="EMBL" id="JAPFFF010000047">
    <property type="protein sequence ID" value="KAK8840374.1"/>
    <property type="molecule type" value="Genomic_DNA"/>
</dbReference>
<protein>
    <recommendedName>
        <fullName evidence="2">TOG domain-containing protein</fullName>
    </recommendedName>
</protein>
<feature type="domain" description="TOG" evidence="2">
    <location>
        <begin position="210"/>
        <end position="438"/>
    </location>
</feature>
<feature type="compositionally biased region" description="Polar residues" evidence="1">
    <location>
        <begin position="682"/>
        <end position="706"/>
    </location>
</feature>
<dbReference type="Gene3D" id="1.25.10.10">
    <property type="entry name" value="Leucine-rich Repeat Variant"/>
    <property type="match status" value="4"/>
</dbReference>
<feature type="compositionally biased region" description="Low complexity" evidence="1">
    <location>
        <begin position="417"/>
        <end position="446"/>
    </location>
</feature>
<feature type="compositionally biased region" description="Low complexity" evidence="1">
    <location>
        <begin position="721"/>
        <end position="736"/>
    </location>
</feature>
<evidence type="ECO:0000256" key="1">
    <source>
        <dbReference type="SAM" id="MobiDB-lite"/>
    </source>
</evidence>
<accession>A0ABR2H2D3</accession>
<evidence type="ECO:0000259" key="2">
    <source>
        <dbReference type="SMART" id="SM01349"/>
    </source>
</evidence>
<dbReference type="InterPro" id="IPR045110">
    <property type="entry name" value="XMAP215"/>
</dbReference>
<dbReference type="InterPro" id="IPR011989">
    <property type="entry name" value="ARM-like"/>
</dbReference>
<feature type="compositionally biased region" description="Low complexity" evidence="1">
    <location>
        <begin position="200"/>
        <end position="217"/>
    </location>
</feature>
<feature type="region of interest" description="Disordered" evidence="1">
    <location>
        <begin position="682"/>
        <end position="739"/>
    </location>
</feature>
<dbReference type="SMART" id="SM01349">
    <property type="entry name" value="TOG"/>
    <property type="match status" value="2"/>
</dbReference>
<dbReference type="InterPro" id="IPR016024">
    <property type="entry name" value="ARM-type_fold"/>
</dbReference>
<feature type="compositionally biased region" description="Low complexity" evidence="1">
    <location>
        <begin position="1104"/>
        <end position="1118"/>
    </location>
</feature>
<feature type="compositionally biased region" description="Low complexity" evidence="1">
    <location>
        <begin position="1038"/>
        <end position="1070"/>
    </location>
</feature>
<dbReference type="InterPro" id="IPR034085">
    <property type="entry name" value="TOG"/>
</dbReference>
<keyword evidence="4" id="KW-1185">Reference proteome</keyword>
<reference evidence="3 4" key="1">
    <citation type="submission" date="2024-04" db="EMBL/GenBank/DDBJ databases">
        <title>Tritrichomonas musculus Genome.</title>
        <authorList>
            <person name="Alves-Ferreira E."/>
            <person name="Grigg M."/>
            <person name="Lorenzi H."/>
            <person name="Galac M."/>
        </authorList>
    </citation>
    <scope>NUCLEOTIDE SEQUENCE [LARGE SCALE GENOMIC DNA]</scope>
    <source>
        <strain evidence="3 4">EAF2021</strain>
    </source>
</reference>
<feature type="region of interest" description="Disordered" evidence="1">
    <location>
        <begin position="1427"/>
        <end position="1474"/>
    </location>
</feature>
<feature type="compositionally biased region" description="Basic and acidic residues" evidence="1">
    <location>
        <begin position="1078"/>
        <end position="1088"/>
    </location>
</feature>
<name>A0ABR2H2D3_9EUKA</name>
<feature type="compositionally biased region" description="Polar residues" evidence="1">
    <location>
        <begin position="1429"/>
        <end position="1446"/>
    </location>
</feature>
<feature type="compositionally biased region" description="Polar residues" evidence="1">
    <location>
        <begin position="990"/>
        <end position="999"/>
    </location>
</feature>